<protein>
    <recommendedName>
        <fullName evidence="6 7">Methionine aminopeptidase</fullName>
        <shortName evidence="6">MAP</shortName>
        <shortName evidence="6">MetAP</shortName>
        <ecNumber evidence="6 7">3.4.11.18</ecNumber>
    </recommendedName>
    <alternativeName>
        <fullName evidence="6">Peptidase M</fullName>
    </alternativeName>
</protein>
<dbReference type="RefSeq" id="WP_002772976.1">
    <property type="nucleotide sequence ID" value="NZ_JH597773.1"/>
</dbReference>
<reference evidence="9 10" key="1">
    <citation type="submission" date="2011-10" db="EMBL/GenBank/DDBJ databases">
        <title>The Improved High-Quality Draft genome of Leptonema illini DSM 21528.</title>
        <authorList>
            <consortium name="US DOE Joint Genome Institute (JGI-PGF)"/>
            <person name="Lucas S."/>
            <person name="Copeland A."/>
            <person name="Lapidus A."/>
            <person name="Glavina del Rio T."/>
            <person name="Dalin E."/>
            <person name="Tice H."/>
            <person name="Bruce D."/>
            <person name="Goodwin L."/>
            <person name="Pitluck S."/>
            <person name="Peters L."/>
            <person name="Mikhailova N."/>
            <person name="Held B."/>
            <person name="Kyrpides N."/>
            <person name="Mavromatis K."/>
            <person name="Ivanova N."/>
            <person name="Markowitz V."/>
            <person name="Cheng J.-F."/>
            <person name="Hugenholtz P."/>
            <person name="Woyke T."/>
            <person name="Wu D."/>
            <person name="Gronow S."/>
            <person name="Wellnitz S."/>
            <person name="Brambilla E.-M."/>
            <person name="Klenk H.-P."/>
            <person name="Eisen J.A."/>
        </authorList>
    </citation>
    <scope>NUCLEOTIDE SEQUENCE [LARGE SCALE GENOMIC DNA]</scope>
    <source>
        <strain evidence="9 10">DSM 21528</strain>
    </source>
</reference>
<sequence>MSIDSKEDLDGILAAGRLVADTMRHMVTSIRAGMTTLELDQIGRRYFEERGGRSAPELTYRFPGATCISVNEEAAHGIPGSRILEKGDVINVDVSLELNGYFADMGYTTFIEPVSVDTRRLIDTSRYALDQAIRAARHGAKIAEVGRVIEKSARLRGFKVIRNLAGHGVGRALHEEPVDLVNYYDPGDRRKLRSGQVIALETFVSTGAEQVIQKRDGWTLTTRDNSRVAQFEHTLIVRDGKALVATA</sequence>
<evidence type="ECO:0000256" key="6">
    <source>
        <dbReference type="HAMAP-Rule" id="MF_01974"/>
    </source>
</evidence>
<dbReference type="GO" id="GO:0006508">
    <property type="term" value="P:proteolysis"/>
    <property type="evidence" value="ECO:0007669"/>
    <property type="project" value="UniProtKB-KW"/>
</dbReference>
<comment type="cofactor">
    <cofactor evidence="6">
        <name>Co(2+)</name>
        <dbReference type="ChEBI" id="CHEBI:48828"/>
    </cofactor>
    <cofactor evidence="6">
        <name>Zn(2+)</name>
        <dbReference type="ChEBI" id="CHEBI:29105"/>
    </cofactor>
    <cofactor evidence="6">
        <name>Mn(2+)</name>
        <dbReference type="ChEBI" id="CHEBI:29035"/>
    </cofactor>
    <cofactor evidence="6">
        <name>Fe(2+)</name>
        <dbReference type="ChEBI" id="CHEBI:29033"/>
    </cofactor>
    <text evidence="6">Binds 2 divalent metal cations per subunit. Has a high-affinity and a low affinity metal-binding site. The true nature of the physiological cofactor is under debate. The enzyme is active with cobalt, zinc, manganese or divalent iron ions. Most likely, methionine aminopeptidases function as mononuclear Fe(2+)-metalloproteases under physiological conditions, and the catalytically relevant metal-binding site has been assigned to the histidine-containing high-affinity site.</text>
</comment>
<organism evidence="9 10">
    <name type="scientific">Leptonema illini DSM 21528</name>
    <dbReference type="NCBI Taxonomy" id="929563"/>
    <lineage>
        <taxon>Bacteria</taxon>
        <taxon>Pseudomonadati</taxon>
        <taxon>Spirochaetota</taxon>
        <taxon>Spirochaetia</taxon>
        <taxon>Leptospirales</taxon>
        <taxon>Leptospiraceae</taxon>
        <taxon>Leptonema</taxon>
    </lineage>
</organism>
<feature type="binding site" evidence="6">
    <location>
        <position position="76"/>
    </location>
    <ligand>
        <name>substrate</name>
    </ligand>
</feature>
<comment type="function">
    <text evidence="1 6">Removes the N-terminal methionine from nascent proteins. The N-terminal methionine is often cleaved when the second residue in the primary sequence is small and uncharged (Met-Ala-, Cys, Gly, Pro, Ser, Thr, or Val). Requires deformylation of the N(alpha)-formylated initiator methionine before it can be hydrolyzed.</text>
</comment>
<gene>
    <name evidence="6" type="primary">map</name>
    <name evidence="9" type="ORF">Lepil_2563</name>
</gene>
<keyword evidence="3 6" id="KW-0645">Protease</keyword>
<dbReference type="EMBL" id="JH597773">
    <property type="protein sequence ID" value="EHQ07236.1"/>
    <property type="molecule type" value="Genomic_DNA"/>
</dbReference>
<dbReference type="EC" id="3.4.11.18" evidence="6 7"/>
<evidence type="ECO:0000256" key="4">
    <source>
        <dbReference type="ARBA" id="ARBA00022723"/>
    </source>
</evidence>
<dbReference type="HAMAP" id="MF_01974">
    <property type="entry name" value="MetAP_1"/>
    <property type="match status" value="1"/>
</dbReference>
<accession>H2CKZ2</accession>
<evidence type="ECO:0000256" key="5">
    <source>
        <dbReference type="ARBA" id="ARBA00022801"/>
    </source>
</evidence>
<feature type="binding site" evidence="6">
    <location>
        <position position="201"/>
    </location>
    <ligand>
        <name>a divalent metal cation</name>
        <dbReference type="ChEBI" id="CHEBI:60240"/>
        <label>2</label>
        <note>catalytic</note>
    </ligand>
</feature>
<dbReference type="CDD" id="cd01086">
    <property type="entry name" value="MetAP1"/>
    <property type="match status" value="1"/>
</dbReference>
<keyword evidence="4 6" id="KW-0479">Metal-binding</keyword>
<evidence type="ECO:0000256" key="3">
    <source>
        <dbReference type="ARBA" id="ARBA00022670"/>
    </source>
</evidence>
<comment type="catalytic activity">
    <reaction evidence="6 7">
        <text>Release of N-terminal amino acids, preferentially methionine, from peptides and arylamides.</text>
        <dbReference type="EC" id="3.4.11.18"/>
    </reaction>
</comment>
<dbReference type="AlphaFoldDB" id="H2CKZ2"/>
<dbReference type="STRING" id="183.GCA_002009735_03828"/>
<dbReference type="InterPro" id="IPR002467">
    <property type="entry name" value="Pept_M24A_MAP1"/>
</dbReference>
<feature type="binding site" evidence="6">
    <location>
        <position position="104"/>
    </location>
    <ligand>
        <name>a divalent metal cation</name>
        <dbReference type="ChEBI" id="CHEBI:60240"/>
        <label>2</label>
        <note>catalytic</note>
    </ligand>
</feature>
<dbReference type="GO" id="GO:0070006">
    <property type="term" value="F:metalloaminopeptidase activity"/>
    <property type="evidence" value="ECO:0007669"/>
    <property type="project" value="UniProtKB-UniRule"/>
</dbReference>
<dbReference type="Pfam" id="PF00557">
    <property type="entry name" value="Peptidase_M24"/>
    <property type="match status" value="1"/>
</dbReference>
<dbReference type="NCBIfam" id="TIGR00500">
    <property type="entry name" value="met_pdase_I"/>
    <property type="match status" value="1"/>
</dbReference>
<dbReference type="Gene3D" id="3.90.230.10">
    <property type="entry name" value="Creatinase/methionine aminopeptidase superfamily"/>
    <property type="match status" value="1"/>
</dbReference>
<dbReference type="InterPro" id="IPR001714">
    <property type="entry name" value="Pept_M24_MAP"/>
</dbReference>
<comment type="similarity">
    <text evidence="6">Belongs to the peptidase M24A family. Methionine aminopeptidase type 1 subfamily.</text>
</comment>
<feature type="binding site" evidence="6">
    <location>
        <position position="167"/>
    </location>
    <ligand>
        <name>a divalent metal cation</name>
        <dbReference type="ChEBI" id="CHEBI:60240"/>
        <label>2</label>
        <note>catalytic</note>
    </ligand>
</feature>
<feature type="binding site" evidence="6">
    <location>
        <position position="104"/>
    </location>
    <ligand>
        <name>a divalent metal cation</name>
        <dbReference type="ChEBI" id="CHEBI:60240"/>
        <label>1</label>
    </ligand>
</feature>
<keyword evidence="2 6" id="KW-0031">Aminopeptidase</keyword>
<keyword evidence="10" id="KW-1185">Reference proteome</keyword>
<evidence type="ECO:0000313" key="9">
    <source>
        <dbReference type="EMBL" id="EHQ07236.1"/>
    </source>
</evidence>
<keyword evidence="5 6" id="KW-0378">Hydrolase</keyword>
<dbReference type="InterPro" id="IPR036005">
    <property type="entry name" value="Creatinase/aminopeptidase-like"/>
</dbReference>
<feature type="binding site" evidence="6">
    <location>
        <position position="174"/>
    </location>
    <ligand>
        <name>substrate</name>
    </ligand>
</feature>
<dbReference type="InterPro" id="IPR000994">
    <property type="entry name" value="Pept_M24"/>
</dbReference>
<dbReference type="PANTHER" id="PTHR43330">
    <property type="entry name" value="METHIONINE AMINOPEPTIDASE"/>
    <property type="match status" value="1"/>
</dbReference>
<name>H2CKZ2_9LEPT</name>
<evidence type="ECO:0000313" key="10">
    <source>
        <dbReference type="Proteomes" id="UP000005737"/>
    </source>
</evidence>
<comment type="subunit">
    <text evidence="6">Monomer.</text>
</comment>
<evidence type="ECO:0000259" key="8">
    <source>
        <dbReference type="Pfam" id="PF00557"/>
    </source>
</evidence>
<dbReference type="PRINTS" id="PR00599">
    <property type="entry name" value="MAPEPTIDASE"/>
</dbReference>
<dbReference type="SUPFAM" id="SSF55920">
    <property type="entry name" value="Creatinase/aminopeptidase"/>
    <property type="match status" value="1"/>
</dbReference>
<dbReference type="HOGENOM" id="CLU_015857_0_2_12"/>
<feature type="binding site" evidence="6">
    <location>
        <position position="93"/>
    </location>
    <ligand>
        <name>a divalent metal cation</name>
        <dbReference type="ChEBI" id="CHEBI:60240"/>
        <label>1</label>
    </ligand>
</feature>
<evidence type="ECO:0000256" key="1">
    <source>
        <dbReference type="ARBA" id="ARBA00002521"/>
    </source>
</evidence>
<feature type="binding site" evidence="6">
    <location>
        <position position="232"/>
    </location>
    <ligand>
        <name>a divalent metal cation</name>
        <dbReference type="ChEBI" id="CHEBI:60240"/>
        <label>1</label>
    </ligand>
</feature>
<dbReference type="Proteomes" id="UP000005737">
    <property type="component" value="Unassembled WGS sequence"/>
</dbReference>
<dbReference type="GO" id="GO:0004239">
    <property type="term" value="F:initiator methionyl aminopeptidase activity"/>
    <property type="evidence" value="ECO:0007669"/>
    <property type="project" value="UniProtKB-UniRule"/>
</dbReference>
<evidence type="ECO:0000256" key="2">
    <source>
        <dbReference type="ARBA" id="ARBA00022438"/>
    </source>
</evidence>
<feature type="domain" description="Peptidase M24" evidence="8">
    <location>
        <begin position="12"/>
        <end position="238"/>
    </location>
</feature>
<evidence type="ECO:0000256" key="7">
    <source>
        <dbReference type="RuleBase" id="RU003653"/>
    </source>
</evidence>
<proteinExistence type="inferred from homology"/>
<feature type="binding site" evidence="6">
    <location>
        <position position="232"/>
    </location>
    <ligand>
        <name>a divalent metal cation</name>
        <dbReference type="ChEBI" id="CHEBI:60240"/>
        <label>2</label>
        <note>catalytic</note>
    </ligand>
</feature>
<dbReference type="GO" id="GO:0046872">
    <property type="term" value="F:metal ion binding"/>
    <property type="evidence" value="ECO:0007669"/>
    <property type="project" value="UniProtKB-UniRule"/>
</dbReference>
<dbReference type="PANTHER" id="PTHR43330:SF13">
    <property type="entry name" value="METHIONINE AMINOPEPTIDASE 2"/>
    <property type="match status" value="1"/>
</dbReference>